<dbReference type="PROSITE" id="PS51257">
    <property type="entry name" value="PROKAR_LIPOPROTEIN"/>
    <property type="match status" value="1"/>
</dbReference>
<sequence length="302" mass="32191">MLPRLESLLLLSLLVAPCAAVLSMGCSSPPCQKILALHGGGMTASSFRDMPGIQDFMDRAGPSYEFVFADGPYGGSAGRLWIKDPPGGKGQVTTDPSFDEESTAVLDGIVESEGPFYGILGYSQGTAATLSYLSIAPPGTFQIAMTFCSYVPTTHQGITERIEAAAPYSIPMYVYMSTLDFIITNCMTNEFAALFESPTRATNDDGSAGLTGHAPPLEGAQGFEELASFLGADHGDGSYTPPAVRAIEEEDAGCPSSVDILLSLFWWVILILVLLLLLSCFCCYCCCCRRKRKAELAPATTH</sequence>
<name>A0ABQ6MMA4_9STRA</name>
<feature type="domain" description="Serine hydrolase" evidence="4">
    <location>
        <begin position="31"/>
        <end position="197"/>
    </location>
</feature>
<keyword evidence="2" id="KW-1133">Transmembrane helix</keyword>
<comment type="caution">
    <text evidence="5">The sequence shown here is derived from an EMBL/GenBank/DDBJ whole genome shotgun (WGS) entry which is preliminary data.</text>
</comment>
<organism evidence="5 6">
    <name type="scientific">Tetraparma gracilis</name>
    <dbReference type="NCBI Taxonomy" id="2962635"/>
    <lineage>
        <taxon>Eukaryota</taxon>
        <taxon>Sar</taxon>
        <taxon>Stramenopiles</taxon>
        <taxon>Ochrophyta</taxon>
        <taxon>Bolidophyceae</taxon>
        <taxon>Parmales</taxon>
        <taxon>Triparmaceae</taxon>
        <taxon>Tetraparma</taxon>
    </lineage>
</organism>
<dbReference type="InterPro" id="IPR050593">
    <property type="entry name" value="LovG"/>
</dbReference>
<dbReference type="PANTHER" id="PTHR48070">
    <property type="entry name" value="ESTERASE OVCA2"/>
    <property type="match status" value="1"/>
</dbReference>
<proteinExistence type="predicted"/>
<evidence type="ECO:0000256" key="1">
    <source>
        <dbReference type="ARBA" id="ARBA00022801"/>
    </source>
</evidence>
<dbReference type="Pfam" id="PF03959">
    <property type="entry name" value="FSH1"/>
    <property type="match status" value="1"/>
</dbReference>
<feature type="chain" id="PRO_5047283441" description="Serine hydrolase domain-containing protein" evidence="3">
    <location>
        <begin position="21"/>
        <end position="302"/>
    </location>
</feature>
<accession>A0ABQ6MMA4</accession>
<dbReference type="InterPro" id="IPR005645">
    <property type="entry name" value="FSH-like_dom"/>
</dbReference>
<dbReference type="Proteomes" id="UP001165060">
    <property type="component" value="Unassembled WGS sequence"/>
</dbReference>
<reference evidence="5 6" key="1">
    <citation type="journal article" date="2023" name="Commun. Biol.">
        <title>Genome analysis of Parmales, the sister group of diatoms, reveals the evolutionary specialization of diatoms from phago-mixotrophs to photoautotrophs.</title>
        <authorList>
            <person name="Ban H."/>
            <person name="Sato S."/>
            <person name="Yoshikawa S."/>
            <person name="Yamada K."/>
            <person name="Nakamura Y."/>
            <person name="Ichinomiya M."/>
            <person name="Sato N."/>
            <person name="Blanc-Mathieu R."/>
            <person name="Endo H."/>
            <person name="Kuwata A."/>
            <person name="Ogata H."/>
        </authorList>
    </citation>
    <scope>NUCLEOTIDE SEQUENCE [LARGE SCALE GENOMIC DNA]</scope>
</reference>
<protein>
    <recommendedName>
        <fullName evidence="4">Serine hydrolase domain-containing protein</fullName>
    </recommendedName>
</protein>
<evidence type="ECO:0000259" key="4">
    <source>
        <dbReference type="Pfam" id="PF03959"/>
    </source>
</evidence>
<keyword evidence="2" id="KW-0472">Membrane</keyword>
<gene>
    <name evidence="5" type="ORF">TeGR_g14687</name>
</gene>
<dbReference type="InterPro" id="IPR029058">
    <property type="entry name" value="AB_hydrolase_fold"/>
</dbReference>
<dbReference type="PANTHER" id="PTHR48070:SF6">
    <property type="entry name" value="ESTERASE OVCA2"/>
    <property type="match status" value="1"/>
</dbReference>
<keyword evidence="1" id="KW-0378">Hydrolase</keyword>
<evidence type="ECO:0000256" key="2">
    <source>
        <dbReference type="SAM" id="Phobius"/>
    </source>
</evidence>
<feature type="transmembrane region" description="Helical" evidence="2">
    <location>
        <begin position="264"/>
        <end position="287"/>
    </location>
</feature>
<evidence type="ECO:0000256" key="3">
    <source>
        <dbReference type="SAM" id="SignalP"/>
    </source>
</evidence>
<feature type="signal peptide" evidence="3">
    <location>
        <begin position="1"/>
        <end position="20"/>
    </location>
</feature>
<evidence type="ECO:0000313" key="6">
    <source>
        <dbReference type="Proteomes" id="UP001165060"/>
    </source>
</evidence>
<dbReference type="Gene3D" id="3.40.50.1820">
    <property type="entry name" value="alpha/beta hydrolase"/>
    <property type="match status" value="1"/>
</dbReference>
<keyword evidence="3" id="KW-0732">Signal</keyword>
<dbReference type="EMBL" id="BRYB01004322">
    <property type="protein sequence ID" value="GMI29151.1"/>
    <property type="molecule type" value="Genomic_DNA"/>
</dbReference>
<keyword evidence="2" id="KW-0812">Transmembrane</keyword>
<evidence type="ECO:0000313" key="5">
    <source>
        <dbReference type="EMBL" id="GMI29151.1"/>
    </source>
</evidence>
<keyword evidence="6" id="KW-1185">Reference proteome</keyword>
<dbReference type="SUPFAM" id="SSF53474">
    <property type="entry name" value="alpha/beta-Hydrolases"/>
    <property type="match status" value="1"/>
</dbReference>